<comment type="catalytic activity">
    <reaction evidence="7 8">
        <text>shikimate + NADP(+) = 3-dehydroshikimate + NADPH + H(+)</text>
        <dbReference type="Rhea" id="RHEA:17737"/>
        <dbReference type="ChEBI" id="CHEBI:15378"/>
        <dbReference type="ChEBI" id="CHEBI:16630"/>
        <dbReference type="ChEBI" id="CHEBI:36208"/>
        <dbReference type="ChEBI" id="CHEBI:57783"/>
        <dbReference type="ChEBI" id="CHEBI:58349"/>
        <dbReference type="EC" id="1.1.1.25"/>
    </reaction>
</comment>
<evidence type="ECO:0000256" key="8">
    <source>
        <dbReference type="HAMAP-Rule" id="MF_00222"/>
    </source>
</evidence>
<dbReference type="InterPro" id="IPR046346">
    <property type="entry name" value="Aminoacid_DH-like_N_sf"/>
</dbReference>
<dbReference type="Gene3D" id="3.40.50.10860">
    <property type="entry name" value="Leucine Dehydrogenase, chain A, domain 1"/>
    <property type="match status" value="1"/>
</dbReference>
<evidence type="ECO:0000313" key="13">
    <source>
        <dbReference type="Proteomes" id="UP001646157"/>
    </source>
</evidence>
<evidence type="ECO:0000259" key="11">
    <source>
        <dbReference type="Pfam" id="PF18317"/>
    </source>
</evidence>
<dbReference type="EMBL" id="JAFBDZ010000001">
    <property type="protein sequence ID" value="MBM7584757.1"/>
    <property type="molecule type" value="Genomic_DNA"/>
</dbReference>
<feature type="domain" description="SDH C-terminal" evidence="11">
    <location>
        <begin position="242"/>
        <end position="271"/>
    </location>
</feature>
<accession>A0ABS2NA79</accession>
<dbReference type="CDD" id="cd01065">
    <property type="entry name" value="NAD_bind_Shikimate_DH"/>
    <property type="match status" value="1"/>
</dbReference>
<proteinExistence type="inferred from homology"/>
<dbReference type="Pfam" id="PF01488">
    <property type="entry name" value="Shikimate_DH"/>
    <property type="match status" value="1"/>
</dbReference>
<feature type="binding site" evidence="8">
    <location>
        <begin position="15"/>
        <end position="17"/>
    </location>
    <ligand>
        <name>shikimate</name>
        <dbReference type="ChEBI" id="CHEBI:36208"/>
    </ligand>
</feature>
<dbReference type="GO" id="GO:0004764">
    <property type="term" value="F:shikimate 3-dehydrogenase (NADP+) activity"/>
    <property type="evidence" value="ECO:0007669"/>
    <property type="project" value="UniProtKB-EC"/>
</dbReference>
<dbReference type="InterPro" id="IPR011342">
    <property type="entry name" value="Shikimate_DH"/>
</dbReference>
<feature type="binding site" evidence="8">
    <location>
        <position position="221"/>
    </location>
    <ligand>
        <name>shikimate</name>
        <dbReference type="ChEBI" id="CHEBI:36208"/>
    </ligand>
</feature>
<dbReference type="SUPFAM" id="SSF51735">
    <property type="entry name" value="NAD(P)-binding Rossmann-fold domains"/>
    <property type="match status" value="1"/>
</dbReference>
<comment type="pathway">
    <text evidence="1 8">Metabolic intermediate biosynthesis; chorismate biosynthesis; chorismate from D-erythrose 4-phosphate and phosphoenolpyruvate: step 4/7.</text>
</comment>
<feature type="binding site" evidence="8">
    <location>
        <position position="87"/>
    </location>
    <ligand>
        <name>shikimate</name>
        <dbReference type="ChEBI" id="CHEBI:36208"/>
    </ligand>
</feature>
<dbReference type="InterPro" id="IPR036291">
    <property type="entry name" value="NAD(P)-bd_dom_sf"/>
</dbReference>
<comment type="similarity">
    <text evidence="8">Belongs to the shikimate dehydrogenase family.</text>
</comment>
<evidence type="ECO:0000256" key="5">
    <source>
        <dbReference type="ARBA" id="ARBA00023002"/>
    </source>
</evidence>
<feature type="binding site" evidence="8">
    <location>
        <position position="219"/>
    </location>
    <ligand>
        <name>NADP(+)</name>
        <dbReference type="ChEBI" id="CHEBI:58349"/>
    </ligand>
</feature>
<evidence type="ECO:0000313" key="12">
    <source>
        <dbReference type="EMBL" id="MBM7584757.1"/>
    </source>
</evidence>
<dbReference type="RefSeq" id="WP_205169110.1">
    <property type="nucleotide sequence ID" value="NZ_JAFBDZ010000001.1"/>
</dbReference>
<dbReference type="SUPFAM" id="SSF53223">
    <property type="entry name" value="Aminoacid dehydrogenase-like, N-terminal domain"/>
    <property type="match status" value="1"/>
</dbReference>
<evidence type="ECO:0000259" key="9">
    <source>
        <dbReference type="Pfam" id="PF01488"/>
    </source>
</evidence>
<feature type="domain" description="Shikimate dehydrogenase substrate binding N-terminal" evidence="10">
    <location>
        <begin position="7"/>
        <end position="89"/>
    </location>
</feature>
<dbReference type="InterPro" id="IPR041121">
    <property type="entry name" value="SDH_C"/>
</dbReference>
<feature type="binding site" evidence="8">
    <location>
        <position position="102"/>
    </location>
    <ligand>
        <name>shikimate</name>
        <dbReference type="ChEBI" id="CHEBI:36208"/>
    </ligand>
</feature>
<feature type="domain" description="Quinate/shikimate 5-dehydrogenase/glutamyl-tRNA reductase" evidence="9">
    <location>
        <begin position="117"/>
        <end position="194"/>
    </location>
</feature>
<keyword evidence="3 8" id="KW-0028">Amino-acid biosynthesis</keyword>
<dbReference type="EC" id="1.1.1.25" evidence="2 8"/>
<evidence type="ECO:0000256" key="2">
    <source>
        <dbReference type="ARBA" id="ARBA00012962"/>
    </source>
</evidence>
<feature type="binding site" evidence="8">
    <location>
        <begin position="127"/>
        <end position="131"/>
    </location>
    <ligand>
        <name>NADP(+)</name>
        <dbReference type="ChEBI" id="CHEBI:58349"/>
    </ligand>
</feature>
<dbReference type="Proteomes" id="UP001646157">
    <property type="component" value="Unassembled WGS sequence"/>
</dbReference>
<feature type="binding site" evidence="8">
    <location>
        <begin position="151"/>
        <end position="156"/>
    </location>
    <ligand>
        <name>NADP(+)</name>
        <dbReference type="ChEBI" id="CHEBI:58349"/>
    </ligand>
</feature>
<keyword evidence="13" id="KW-1185">Reference proteome</keyword>
<dbReference type="Pfam" id="PF18317">
    <property type="entry name" value="SDH_C"/>
    <property type="match status" value="1"/>
</dbReference>
<keyword evidence="4 8" id="KW-0521">NADP</keyword>
<dbReference type="Pfam" id="PF08501">
    <property type="entry name" value="Shikimate_dh_N"/>
    <property type="match status" value="1"/>
</dbReference>
<feature type="binding site" evidence="8">
    <location>
        <position position="62"/>
    </location>
    <ligand>
        <name>shikimate</name>
        <dbReference type="ChEBI" id="CHEBI:36208"/>
    </ligand>
</feature>
<sequence length="277" mass="30423">MKKLYGVIGDPIEHSMSPIMHNDAFKQLNLDAYYHPFHVNREDIGSAVKGMKALGIRGFNVTIPHKSSIIPFLDGIDPLAQAIGAVNTVVLEEGEYIGYNTDGLGFLKGLEEECPFSIEKKKVMMIGAGGAARAIFYTLASSGIEKIDIVNRTVQKGEQIINECPYPTNSKVLNLSEGSLKMNDYDIIIQTTSIGMYPYINESPISLEFLSKQVFISDIIYNPFNTRLLIEASSKSCSGQNGLAMFVNQGALAFKKWTGVLPDTDRMKNIVKSQLGG</sequence>
<dbReference type="Gene3D" id="3.40.50.720">
    <property type="entry name" value="NAD(P)-binding Rossmann-like Domain"/>
    <property type="match status" value="1"/>
</dbReference>
<evidence type="ECO:0000256" key="6">
    <source>
        <dbReference type="ARBA" id="ARBA00023141"/>
    </source>
</evidence>
<feature type="binding site" evidence="8">
    <location>
        <position position="249"/>
    </location>
    <ligand>
        <name>shikimate</name>
        <dbReference type="ChEBI" id="CHEBI:36208"/>
    </ligand>
</feature>
<dbReference type="PANTHER" id="PTHR21089:SF1">
    <property type="entry name" value="BIFUNCTIONAL 3-DEHYDROQUINATE DEHYDRATASE_SHIKIMATE DEHYDROGENASE, CHLOROPLASTIC"/>
    <property type="match status" value="1"/>
</dbReference>
<organism evidence="12 13">
    <name type="scientific">Rossellomorea pakistanensis</name>
    <dbReference type="NCBI Taxonomy" id="992288"/>
    <lineage>
        <taxon>Bacteria</taxon>
        <taxon>Bacillati</taxon>
        <taxon>Bacillota</taxon>
        <taxon>Bacilli</taxon>
        <taxon>Bacillales</taxon>
        <taxon>Bacillaceae</taxon>
        <taxon>Rossellomorea</taxon>
    </lineage>
</organism>
<dbReference type="NCBIfam" id="TIGR00507">
    <property type="entry name" value="aroE"/>
    <property type="match status" value="1"/>
</dbReference>
<gene>
    <name evidence="8" type="primary">aroE</name>
    <name evidence="12" type="ORF">JOC86_001294</name>
</gene>
<comment type="subunit">
    <text evidence="8">Homodimer.</text>
</comment>
<comment type="caution">
    <text evidence="8">Lacks conserved residue(s) required for the propagation of feature annotation.</text>
</comment>
<name>A0ABS2NA79_9BACI</name>
<comment type="caution">
    <text evidence="12">The sequence shown here is derived from an EMBL/GenBank/DDBJ whole genome shotgun (WGS) entry which is preliminary data.</text>
</comment>
<comment type="function">
    <text evidence="8">Involved in the biosynthesis of the chorismate, which leads to the biosynthesis of aromatic amino acids. Catalyzes the reversible NADPH linked reduction of 3-dehydroshikimate (DHSA) to yield shikimate (SA).</text>
</comment>
<keyword evidence="5 8" id="KW-0560">Oxidoreductase</keyword>
<feature type="active site" description="Proton acceptor" evidence="8">
    <location>
        <position position="66"/>
    </location>
</feature>
<dbReference type="NCBIfam" id="NF001319">
    <property type="entry name" value="PRK00258.3-3"/>
    <property type="match status" value="1"/>
</dbReference>
<keyword evidence="6 8" id="KW-0057">Aromatic amino acid biosynthesis</keyword>
<protein>
    <recommendedName>
        <fullName evidence="2 8">Shikimate dehydrogenase (NADP(+))</fullName>
        <shortName evidence="8">SDH</shortName>
        <ecNumber evidence="2 8">1.1.1.25</ecNumber>
    </recommendedName>
</protein>
<evidence type="ECO:0000256" key="1">
    <source>
        <dbReference type="ARBA" id="ARBA00004871"/>
    </source>
</evidence>
<evidence type="ECO:0000256" key="7">
    <source>
        <dbReference type="ARBA" id="ARBA00049442"/>
    </source>
</evidence>
<reference evidence="12 13" key="1">
    <citation type="submission" date="2021-01" db="EMBL/GenBank/DDBJ databases">
        <title>Genomic Encyclopedia of Type Strains, Phase IV (KMG-IV): sequencing the most valuable type-strain genomes for metagenomic binning, comparative biology and taxonomic classification.</title>
        <authorList>
            <person name="Goeker M."/>
        </authorList>
    </citation>
    <scope>NUCLEOTIDE SEQUENCE [LARGE SCALE GENOMIC DNA]</scope>
    <source>
        <strain evidence="12 13">DSM 24834</strain>
    </source>
</reference>
<evidence type="ECO:0000256" key="3">
    <source>
        <dbReference type="ARBA" id="ARBA00022605"/>
    </source>
</evidence>
<dbReference type="InterPro" id="IPR006151">
    <property type="entry name" value="Shikm_DH/Glu-tRNA_Rdtase"/>
</dbReference>
<feature type="binding site" evidence="8">
    <location>
        <position position="242"/>
    </location>
    <ligand>
        <name>NADP(+)</name>
        <dbReference type="ChEBI" id="CHEBI:58349"/>
    </ligand>
</feature>
<evidence type="ECO:0000259" key="10">
    <source>
        <dbReference type="Pfam" id="PF08501"/>
    </source>
</evidence>
<dbReference type="PANTHER" id="PTHR21089">
    <property type="entry name" value="SHIKIMATE DEHYDROGENASE"/>
    <property type="match status" value="1"/>
</dbReference>
<dbReference type="InterPro" id="IPR013708">
    <property type="entry name" value="Shikimate_DH-bd_N"/>
</dbReference>
<evidence type="ECO:0000256" key="4">
    <source>
        <dbReference type="ARBA" id="ARBA00022857"/>
    </source>
</evidence>
<dbReference type="HAMAP" id="MF_00222">
    <property type="entry name" value="Shikimate_DH_AroE"/>
    <property type="match status" value="1"/>
</dbReference>
<dbReference type="InterPro" id="IPR022893">
    <property type="entry name" value="Shikimate_DH_fam"/>
</dbReference>